<dbReference type="Pfam" id="PF02797">
    <property type="entry name" value="Chal_sti_synt_C"/>
    <property type="match status" value="1"/>
</dbReference>
<evidence type="ECO:0000256" key="1">
    <source>
        <dbReference type="ARBA" id="ARBA00005531"/>
    </source>
</evidence>
<dbReference type="STRING" id="3088.A0A383VVQ7"/>
<evidence type="ECO:0000259" key="6">
    <source>
        <dbReference type="Pfam" id="PF02797"/>
    </source>
</evidence>
<accession>A0A383VVQ7</accession>
<evidence type="ECO:0000256" key="3">
    <source>
        <dbReference type="RuleBase" id="RU003633"/>
    </source>
</evidence>
<dbReference type="PANTHER" id="PTHR11877:SF46">
    <property type="entry name" value="TYPE III POLYKETIDE SYNTHASE A"/>
    <property type="match status" value="1"/>
</dbReference>
<dbReference type="InterPro" id="IPR011141">
    <property type="entry name" value="Polyketide_synthase_type-III"/>
</dbReference>
<dbReference type="GO" id="GO:0016747">
    <property type="term" value="F:acyltransferase activity, transferring groups other than amino-acyl groups"/>
    <property type="evidence" value="ECO:0007669"/>
    <property type="project" value="InterPro"/>
</dbReference>
<dbReference type="EMBL" id="FNXT01001320">
    <property type="protein sequence ID" value="SZX78402.1"/>
    <property type="molecule type" value="Genomic_DNA"/>
</dbReference>
<evidence type="ECO:0000313" key="9">
    <source>
        <dbReference type="Proteomes" id="UP000256970"/>
    </source>
</evidence>
<sequence>MACPTFKAGCEPLILGTGEAYPENTYSQQEFLQALLERYPMDEASAAFARRIFPATGITAGSSALPRDQLFKRMTRSEFVNYIRETTEDMSRRAAQQALAAWGGDLSSITHIVFGTMSAVIDAPTTDSRLINSMGLRTDIRRLSVQQMGCLTGFRCLSTAAELAAANPAARILVIVADVRSGLQNQLPHWEGNDSSAGPSRACIISCALFRDAASAVVIGAGARAGEVPLAKVLRSASAFLPGTLDYVHITDGDDATISWFNSKDLPNAVSAAAPDMVAHLLKGVKGASISHTAFAMHPGGPKILQLTAKALGLTDDAFATSWEFLQQHGNTSGSSNLALLHRELMREGSAASPRTRDIMCVGIGPGLALEGLLLRRVTPSLKQQLLHFEHGFELVARQLANVQQAWHRSRGSSSSGSSRRAGLRRSRSSSRSSSWVVARLALDTVDSNRNSS</sequence>
<dbReference type="Pfam" id="PF00195">
    <property type="entry name" value="Chal_sti_synt_N"/>
    <property type="match status" value="1"/>
</dbReference>
<evidence type="ECO:0000259" key="5">
    <source>
        <dbReference type="Pfam" id="PF00195"/>
    </source>
</evidence>
<dbReference type="AlphaFoldDB" id="A0A383VVQ7"/>
<gene>
    <name evidence="8" type="ORF">BQ4739_LOCUS18686</name>
    <name evidence="7" type="ORF">BQ4739_LOCUS9300</name>
</gene>
<keyword evidence="3" id="KW-0012">Acyltransferase</keyword>
<keyword evidence="2 3" id="KW-0808">Transferase</keyword>
<dbReference type="EMBL" id="FNXT01000895">
    <property type="protein sequence ID" value="SZX68990.1"/>
    <property type="molecule type" value="Genomic_DNA"/>
</dbReference>
<reference evidence="7 9" key="1">
    <citation type="submission" date="2016-10" db="EMBL/GenBank/DDBJ databases">
        <authorList>
            <person name="Cai Z."/>
        </authorList>
    </citation>
    <scope>NUCLEOTIDE SEQUENCE [LARGE SCALE GENOMIC DNA]</scope>
</reference>
<feature type="region of interest" description="Disordered" evidence="4">
    <location>
        <begin position="407"/>
        <end position="434"/>
    </location>
</feature>
<protein>
    <recommendedName>
        <fullName evidence="10">Chalcone/stilbene synthase N-terminal domain-containing protein</fullName>
    </recommendedName>
</protein>
<evidence type="ECO:0000313" key="8">
    <source>
        <dbReference type="EMBL" id="SZX78402.1"/>
    </source>
</evidence>
<dbReference type="SUPFAM" id="SSF53901">
    <property type="entry name" value="Thiolase-like"/>
    <property type="match status" value="2"/>
</dbReference>
<name>A0A383VVQ7_TETOB</name>
<dbReference type="Proteomes" id="UP000256970">
    <property type="component" value="Unassembled WGS sequence"/>
</dbReference>
<comment type="similarity">
    <text evidence="1 3">Belongs to the thiolase-like superfamily. Chalcone/stilbene synthases family.</text>
</comment>
<dbReference type="GO" id="GO:0030639">
    <property type="term" value="P:polyketide biosynthetic process"/>
    <property type="evidence" value="ECO:0007669"/>
    <property type="project" value="TreeGrafter"/>
</dbReference>
<evidence type="ECO:0000313" key="7">
    <source>
        <dbReference type="EMBL" id="SZX68990.1"/>
    </source>
</evidence>
<evidence type="ECO:0000256" key="2">
    <source>
        <dbReference type="ARBA" id="ARBA00022679"/>
    </source>
</evidence>
<proteinExistence type="inferred from homology"/>
<organism evidence="7 9">
    <name type="scientific">Tetradesmus obliquus</name>
    <name type="common">Green alga</name>
    <name type="synonym">Acutodesmus obliquus</name>
    <dbReference type="NCBI Taxonomy" id="3088"/>
    <lineage>
        <taxon>Eukaryota</taxon>
        <taxon>Viridiplantae</taxon>
        <taxon>Chlorophyta</taxon>
        <taxon>core chlorophytes</taxon>
        <taxon>Chlorophyceae</taxon>
        <taxon>CS clade</taxon>
        <taxon>Sphaeropleales</taxon>
        <taxon>Scenedesmaceae</taxon>
        <taxon>Tetradesmus</taxon>
    </lineage>
</organism>
<dbReference type="InterPro" id="IPR012328">
    <property type="entry name" value="Chalcone/stilbene_synt_C"/>
</dbReference>
<dbReference type="Gene3D" id="3.40.47.10">
    <property type="match status" value="2"/>
</dbReference>
<keyword evidence="9" id="KW-1185">Reference proteome</keyword>
<evidence type="ECO:0000256" key="4">
    <source>
        <dbReference type="SAM" id="MobiDB-lite"/>
    </source>
</evidence>
<dbReference type="InterPro" id="IPR001099">
    <property type="entry name" value="Chalcone/stilbene_synt_N"/>
</dbReference>
<feature type="domain" description="Chalcone/stilbene synthase N-terminal" evidence="5">
    <location>
        <begin position="83"/>
        <end position="222"/>
    </location>
</feature>
<evidence type="ECO:0008006" key="10">
    <source>
        <dbReference type="Google" id="ProtNLM"/>
    </source>
</evidence>
<feature type="domain" description="Chalcone/stilbene synthase C-terminal" evidence="6">
    <location>
        <begin position="236"/>
        <end position="378"/>
    </location>
</feature>
<dbReference type="InterPro" id="IPR016039">
    <property type="entry name" value="Thiolase-like"/>
</dbReference>
<feature type="compositionally biased region" description="Low complexity" evidence="4">
    <location>
        <begin position="412"/>
        <end position="421"/>
    </location>
</feature>
<dbReference type="PANTHER" id="PTHR11877">
    <property type="entry name" value="HYDROXYMETHYLGLUTARYL-COA SYNTHASE"/>
    <property type="match status" value="1"/>
</dbReference>